<proteinExistence type="predicted"/>
<comment type="caution">
    <text evidence="1">The sequence shown here is derived from an EMBL/GenBank/DDBJ whole genome shotgun (WGS) entry which is preliminary data.</text>
</comment>
<evidence type="ECO:0000313" key="1">
    <source>
        <dbReference type="EMBL" id="GGJ46582.1"/>
    </source>
</evidence>
<name>A0A917L7R8_9ACTN</name>
<dbReference type="Proteomes" id="UP000625682">
    <property type="component" value="Unassembled WGS sequence"/>
</dbReference>
<gene>
    <name evidence="1" type="ORF">GCM10012282_49330</name>
</gene>
<accession>A0A917L7R8</accession>
<organism evidence="1 2">
    <name type="scientific">Streptomyces lacrimifluminis</name>
    <dbReference type="NCBI Taxonomy" id="1500077"/>
    <lineage>
        <taxon>Bacteria</taxon>
        <taxon>Bacillati</taxon>
        <taxon>Actinomycetota</taxon>
        <taxon>Actinomycetes</taxon>
        <taxon>Kitasatosporales</taxon>
        <taxon>Streptomycetaceae</taxon>
        <taxon>Streptomyces</taxon>
    </lineage>
</organism>
<reference evidence="1" key="2">
    <citation type="submission" date="2020-09" db="EMBL/GenBank/DDBJ databases">
        <authorList>
            <person name="Sun Q."/>
            <person name="Zhou Y."/>
        </authorList>
    </citation>
    <scope>NUCLEOTIDE SEQUENCE</scope>
    <source>
        <strain evidence="1">CGMCC 4.7272</strain>
    </source>
</reference>
<dbReference type="AlphaFoldDB" id="A0A917L7R8"/>
<keyword evidence="2" id="KW-1185">Reference proteome</keyword>
<protein>
    <submittedName>
        <fullName evidence="1">Uncharacterized protein</fullName>
    </submittedName>
</protein>
<evidence type="ECO:0000313" key="2">
    <source>
        <dbReference type="Proteomes" id="UP000625682"/>
    </source>
</evidence>
<reference evidence="1" key="1">
    <citation type="journal article" date="2014" name="Int. J. Syst. Evol. Microbiol.">
        <title>Complete genome sequence of Corynebacterium casei LMG S-19264T (=DSM 44701T), isolated from a smear-ripened cheese.</title>
        <authorList>
            <consortium name="US DOE Joint Genome Institute (JGI-PGF)"/>
            <person name="Walter F."/>
            <person name="Albersmeier A."/>
            <person name="Kalinowski J."/>
            <person name="Ruckert C."/>
        </authorList>
    </citation>
    <scope>NUCLEOTIDE SEQUENCE</scope>
    <source>
        <strain evidence="1">CGMCC 4.7272</strain>
    </source>
</reference>
<sequence>MHCKLATTPGPVRPYPSAAGISWYAFALEYMEMSCPLIEAKTRDEINDALCAITRAMPQDVRGSPER</sequence>
<dbReference type="EMBL" id="BMMU01000017">
    <property type="protein sequence ID" value="GGJ46582.1"/>
    <property type="molecule type" value="Genomic_DNA"/>
</dbReference>